<keyword evidence="2" id="KW-0663">Pyridoxal phosphate</keyword>
<evidence type="ECO:0000256" key="2">
    <source>
        <dbReference type="ARBA" id="ARBA00022898"/>
    </source>
</evidence>
<reference evidence="8 9" key="1">
    <citation type="submission" date="2019-02" db="EMBL/GenBank/DDBJ databases">
        <title>Investigation of anaerobic lignin degradation for improved lignocellulosic biofuels.</title>
        <authorList>
            <person name="Deangelis K."/>
        </authorList>
    </citation>
    <scope>NUCLEOTIDE SEQUENCE [LARGE SCALE GENOMIC DNA]</scope>
    <source>
        <strain evidence="8 9">159R</strain>
    </source>
</reference>
<organism evidence="8 9">
    <name type="scientific">Sodalis ligni</name>
    <dbReference type="NCBI Taxonomy" id="2697027"/>
    <lineage>
        <taxon>Bacteria</taxon>
        <taxon>Pseudomonadati</taxon>
        <taxon>Pseudomonadota</taxon>
        <taxon>Gammaproteobacteria</taxon>
        <taxon>Enterobacterales</taxon>
        <taxon>Bruguierivoracaceae</taxon>
        <taxon>Sodalis</taxon>
    </lineage>
</organism>
<protein>
    <submittedName>
        <fullName evidence="8">GntR family transcriptional regulator</fullName>
    </submittedName>
</protein>
<evidence type="ECO:0000259" key="7">
    <source>
        <dbReference type="PROSITE" id="PS50949"/>
    </source>
</evidence>
<dbReference type="Pfam" id="PF00392">
    <property type="entry name" value="GntR"/>
    <property type="match status" value="1"/>
</dbReference>
<keyword evidence="3" id="KW-0805">Transcription regulation</keyword>
<dbReference type="PROSITE" id="PS50949">
    <property type="entry name" value="HTH_GNTR"/>
    <property type="match status" value="1"/>
</dbReference>
<dbReference type="Gene3D" id="3.40.640.10">
    <property type="entry name" value="Type I PLP-dependent aspartate aminotransferase-like (Major domain)"/>
    <property type="match status" value="1"/>
</dbReference>
<keyword evidence="9" id="KW-1185">Reference proteome</keyword>
<dbReference type="CDD" id="cd00609">
    <property type="entry name" value="AAT_like"/>
    <property type="match status" value="1"/>
</dbReference>
<evidence type="ECO:0000256" key="4">
    <source>
        <dbReference type="ARBA" id="ARBA00023125"/>
    </source>
</evidence>
<dbReference type="GO" id="GO:0003677">
    <property type="term" value="F:DNA binding"/>
    <property type="evidence" value="ECO:0007669"/>
    <property type="project" value="UniProtKB-KW"/>
</dbReference>
<dbReference type="InterPro" id="IPR036388">
    <property type="entry name" value="WH-like_DNA-bd_sf"/>
</dbReference>
<dbReference type="Proteomes" id="UP000294555">
    <property type="component" value="Unassembled WGS sequence"/>
</dbReference>
<proteinExistence type="inferred from homology"/>
<comment type="caution">
    <text evidence="8">The sequence shown here is derived from an EMBL/GenBank/DDBJ whole genome shotgun (WGS) entry which is preliminary data.</text>
</comment>
<dbReference type="SUPFAM" id="SSF53383">
    <property type="entry name" value="PLP-dependent transferases"/>
    <property type="match status" value="1"/>
</dbReference>
<evidence type="ECO:0000313" key="9">
    <source>
        <dbReference type="Proteomes" id="UP000294555"/>
    </source>
</evidence>
<dbReference type="GO" id="GO:0030170">
    <property type="term" value="F:pyridoxal phosphate binding"/>
    <property type="evidence" value="ECO:0007669"/>
    <property type="project" value="InterPro"/>
</dbReference>
<keyword evidence="6" id="KW-1133">Transmembrane helix</keyword>
<evidence type="ECO:0000256" key="6">
    <source>
        <dbReference type="SAM" id="Phobius"/>
    </source>
</evidence>
<name>A0A4R1NNB2_9GAMM</name>
<evidence type="ECO:0000256" key="5">
    <source>
        <dbReference type="ARBA" id="ARBA00023163"/>
    </source>
</evidence>
<dbReference type="InterPro" id="IPR036390">
    <property type="entry name" value="WH_DNA-bd_sf"/>
</dbReference>
<dbReference type="InterPro" id="IPR004839">
    <property type="entry name" value="Aminotransferase_I/II_large"/>
</dbReference>
<feature type="domain" description="HTH gntR-type" evidence="7">
    <location>
        <begin position="36"/>
        <end position="104"/>
    </location>
</feature>
<dbReference type="PANTHER" id="PTHR46577:SF1">
    <property type="entry name" value="HTH-TYPE TRANSCRIPTIONAL REGULATORY PROTEIN GABR"/>
    <property type="match status" value="1"/>
</dbReference>
<dbReference type="SMART" id="SM00345">
    <property type="entry name" value="HTH_GNTR"/>
    <property type="match status" value="1"/>
</dbReference>
<comment type="similarity">
    <text evidence="1">In the C-terminal section; belongs to the class-I pyridoxal-phosphate-dependent aminotransferase family.</text>
</comment>
<dbReference type="PANTHER" id="PTHR46577">
    <property type="entry name" value="HTH-TYPE TRANSCRIPTIONAL REGULATORY PROTEIN GABR"/>
    <property type="match status" value="1"/>
</dbReference>
<evidence type="ECO:0000313" key="8">
    <source>
        <dbReference type="EMBL" id="TCL06206.1"/>
    </source>
</evidence>
<dbReference type="InterPro" id="IPR000524">
    <property type="entry name" value="Tscrpt_reg_HTH_GntR"/>
</dbReference>
<keyword evidence="6" id="KW-0472">Membrane</keyword>
<dbReference type="RefSeq" id="WP_132925427.1">
    <property type="nucleotide sequence ID" value="NZ_SJOI01000001.1"/>
</dbReference>
<accession>A0A4R1NNB2</accession>
<evidence type="ECO:0000256" key="3">
    <source>
        <dbReference type="ARBA" id="ARBA00023015"/>
    </source>
</evidence>
<keyword evidence="4" id="KW-0238">DNA-binding</keyword>
<keyword evidence="6" id="KW-0812">Transmembrane</keyword>
<dbReference type="InterPro" id="IPR051446">
    <property type="entry name" value="HTH_trans_reg/aminotransferase"/>
</dbReference>
<keyword evidence="5" id="KW-0804">Transcription</keyword>
<dbReference type="EMBL" id="SJOI01000001">
    <property type="protein sequence ID" value="TCL06206.1"/>
    <property type="molecule type" value="Genomic_DNA"/>
</dbReference>
<dbReference type="AlphaFoldDB" id="A0A4R1NNB2"/>
<dbReference type="InterPro" id="IPR015424">
    <property type="entry name" value="PyrdxlP-dep_Trfase"/>
</dbReference>
<dbReference type="OrthoDB" id="9804020at2"/>
<feature type="transmembrane region" description="Helical" evidence="6">
    <location>
        <begin position="64"/>
        <end position="85"/>
    </location>
</feature>
<dbReference type="Gene3D" id="1.10.10.10">
    <property type="entry name" value="Winged helix-like DNA-binding domain superfamily/Winged helix DNA-binding domain"/>
    <property type="match status" value="1"/>
</dbReference>
<evidence type="ECO:0000256" key="1">
    <source>
        <dbReference type="ARBA" id="ARBA00005384"/>
    </source>
</evidence>
<dbReference type="InterPro" id="IPR015421">
    <property type="entry name" value="PyrdxlP-dep_Trfase_major"/>
</dbReference>
<sequence>MRSSPHTIGTALRQDGINHESGQLAEAEWLAHYVATDGAGNLVASIGDLVRSGRLEKGARLPTVRVLGACMGISAATVAAAWLQLREQGLIGTRRRGGTVVIYQATHSSEPWAGPGSGHSLDLAQGLIDHALLPELGPAFVYALGNRSVHGAAKDHFIAPLLEAVALTWPFKPQAWSTAGSGTEGALLAVEAAARQGGGQLVAIESPTNPRLLDLCRTLGLTFIPVACDDAGPVPDSLREALLQRPAVFLYQPRAQIPLGHSVPESRVGQIAGELAKSPNTVVVEDDFLGPLARSRVYSVASYLPQRTLFVRTYCNAYGIDLRTCVLAGAATLIDSVRQIRSHGAAMNSRILQGALAYLLTDPETNSWTERARERYASRRVSLVEALRHQGFQIKNHDGLSIWLPVEHETRAIVALAEKGISVGSGSRCFPADPTGHYLRLATGRLPDGMRDIDDIARVFGEIRCYQDA</sequence>
<dbReference type="GO" id="GO:0003700">
    <property type="term" value="F:DNA-binding transcription factor activity"/>
    <property type="evidence" value="ECO:0007669"/>
    <property type="project" value="InterPro"/>
</dbReference>
<gene>
    <name evidence="8" type="ORF">EZJ58_4441</name>
</gene>
<dbReference type="SUPFAM" id="SSF46785">
    <property type="entry name" value="Winged helix' DNA-binding domain"/>
    <property type="match status" value="1"/>
</dbReference>
<dbReference type="Pfam" id="PF00155">
    <property type="entry name" value="Aminotran_1_2"/>
    <property type="match status" value="1"/>
</dbReference>